<keyword evidence="5" id="KW-1185">Reference proteome</keyword>
<dbReference type="AlphaFoldDB" id="A0A8J3QKZ5"/>
<dbReference type="SUPFAM" id="SSF48452">
    <property type="entry name" value="TPR-like"/>
    <property type="match status" value="1"/>
</dbReference>
<proteinExistence type="predicted"/>
<dbReference type="SUPFAM" id="SSF46894">
    <property type="entry name" value="C-terminal effector domain of the bipartite response regulators"/>
    <property type="match status" value="1"/>
</dbReference>
<protein>
    <recommendedName>
        <fullName evidence="3">HTH luxR-type domain-containing protein</fullName>
    </recommendedName>
</protein>
<dbReference type="InterPro" id="IPR041664">
    <property type="entry name" value="AAA_16"/>
</dbReference>
<dbReference type="InterPro" id="IPR011990">
    <property type="entry name" value="TPR-like_helical_dom_sf"/>
</dbReference>
<dbReference type="Gene3D" id="1.25.40.10">
    <property type="entry name" value="Tetratricopeptide repeat domain"/>
    <property type="match status" value="1"/>
</dbReference>
<evidence type="ECO:0000313" key="4">
    <source>
        <dbReference type="EMBL" id="GIH11527.1"/>
    </source>
</evidence>
<dbReference type="Proteomes" id="UP000612899">
    <property type="component" value="Unassembled WGS sequence"/>
</dbReference>
<dbReference type="InterPro" id="IPR027417">
    <property type="entry name" value="P-loop_NTPase"/>
</dbReference>
<name>A0A8J3QKZ5_9ACTN</name>
<dbReference type="SUPFAM" id="SSF52540">
    <property type="entry name" value="P-loop containing nucleoside triphosphate hydrolases"/>
    <property type="match status" value="1"/>
</dbReference>
<dbReference type="Pfam" id="PF00196">
    <property type="entry name" value="GerE"/>
    <property type="match status" value="1"/>
</dbReference>
<dbReference type="GO" id="GO:0005737">
    <property type="term" value="C:cytoplasm"/>
    <property type="evidence" value="ECO:0007669"/>
    <property type="project" value="TreeGrafter"/>
</dbReference>
<dbReference type="Gene3D" id="3.40.50.300">
    <property type="entry name" value="P-loop containing nucleotide triphosphate hydrolases"/>
    <property type="match status" value="1"/>
</dbReference>
<feature type="domain" description="HTH luxR-type" evidence="3">
    <location>
        <begin position="881"/>
        <end position="944"/>
    </location>
</feature>
<dbReference type="InterPro" id="IPR036388">
    <property type="entry name" value="WH-like_DNA-bd_sf"/>
</dbReference>
<dbReference type="InterPro" id="IPR016032">
    <property type="entry name" value="Sig_transdc_resp-reg_C-effctor"/>
</dbReference>
<evidence type="ECO:0000313" key="5">
    <source>
        <dbReference type="Proteomes" id="UP000612899"/>
    </source>
</evidence>
<keyword evidence="1" id="KW-0547">Nucleotide-binding</keyword>
<evidence type="ECO:0000259" key="3">
    <source>
        <dbReference type="PROSITE" id="PS50043"/>
    </source>
</evidence>
<comment type="caution">
    <text evidence="4">The sequence shown here is derived from an EMBL/GenBank/DDBJ whole genome shotgun (WGS) entry which is preliminary data.</text>
</comment>
<dbReference type="EMBL" id="BONY01000140">
    <property type="protein sequence ID" value="GIH11527.1"/>
    <property type="molecule type" value="Genomic_DNA"/>
</dbReference>
<dbReference type="PANTHER" id="PTHR16305:SF35">
    <property type="entry name" value="TRANSCRIPTIONAL ACTIVATOR DOMAIN"/>
    <property type="match status" value="1"/>
</dbReference>
<dbReference type="GO" id="GO:0003677">
    <property type="term" value="F:DNA binding"/>
    <property type="evidence" value="ECO:0007669"/>
    <property type="project" value="InterPro"/>
</dbReference>
<dbReference type="CDD" id="cd06170">
    <property type="entry name" value="LuxR_C_like"/>
    <property type="match status" value="1"/>
</dbReference>
<keyword evidence="2" id="KW-0067">ATP-binding</keyword>
<dbReference type="Gene3D" id="1.10.10.10">
    <property type="entry name" value="Winged helix-like DNA-binding domain superfamily/Winged helix DNA-binding domain"/>
    <property type="match status" value="1"/>
</dbReference>
<sequence length="944" mass="100137">MVGAKHAWAGGKKMLVERDRELETADGLLTQAVGGRGSVLVVNGVPGIGKTALLAEIRSRAVDAGFRQLVALGGELEQEVPFGMVRQLLEPLLRAAGPETRADLLSGAANLAAVVFGQGAGGADEVGPGGVEHGLYWLFCNLAHQPLLLSVDDAQWADEASVRIISYLARRLGDVPVLLIIASRSRRGGDNPIDRALTGVRPTLIELSPLSDGAIVRLVRAELGPDADEEFCRACARASGGNPFLLTEALTSLREGGVLPQAPQAHRVENLKLETISRAVLARLTRLGPDAVKLARAVGVLGPAATPRRAARLAGLPMSALAQLAEALATESILAPGLPMRFMHPLVRTAVYTDSTDLLRAAEHKRAALIMREDGAQDEELATQLLLAEPEGHQWVAQALRGAATGAMACNAPEPAVVFLQRALAEPVAPEQRLTVQAELGRALGMANRPEEAAAVLRQSIELAPTAEARVELSMQLGWLMLHTGRSRAAIEALDFARRSVGEGDTELPLQLQVALAMVDIVTIQPPSIWTARLDPLLPSLSGKRDVERMILSVVAFGAAASGDRPAPEVARLARLAATGLLTVRDKWILINMASAALAVTDHLPESLELLDRGVDAAGRLGNAAEFRYLAVLRSHTTFYAGNLVDAEGDGRAALELQEDTRPQDLPLAAAVLVDALVARGAIEEAQRVVTENHLDGDQSVSMLIAHFVLLARGRLRLAQGRFAEALSDLRACGRALTQGGYGNPNFAHWRSAAVLAHHALGQIGQAVELAAEDLELSQRFGAKSAVARALRVAALVAPGRDGLTRLEEAAALLDGSPAVMERAHALIDHGAAMRRAGYRAQAVVPLRQGLDLADRCAAVPLAARAQEELTAAGARPRRTRLAGREALTASELRIARLAASGATNREIAQRLFLSMRTVEIHLTNTYRKLGIAGRQQLAAALTE</sequence>
<dbReference type="PANTHER" id="PTHR16305">
    <property type="entry name" value="TESTICULAR SOLUBLE ADENYLYL CYCLASE"/>
    <property type="match status" value="1"/>
</dbReference>
<organism evidence="4 5">
    <name type="scientific">Rhizocola hellebori</name>
    <dbReference type="NCBI Taxonomy" id="1392758"/>
    <lineage>
        <taxon>Bacteria</taxon>
        <taxon>Bacillati</taxon>
        <taxon>Actinomycetota</taxon>
        <taxon>Actinomycetes</taxon>
        <taxon>Micromonosporales</taxon>
        <taxon>Micromonosporaceae</taxon>
        <taxon>Rhizocola</taxon>
    </lineage>
</organism>
<dbReference type="GO" id="GO:0004016">
    <property type="term" value="F:adenylate cyclase activity"/>
    <property type="evidence" value="ECO:0007669"/>
    <property type="project" value="TreeGrafter"/>
</dbReference>
<dbReference type="GO" id="GO:0005524">
    <property type="term" value="F:ATP binding"/>
    <property type="evidence" value="ECO:0007669"/>
    <property type="project" value="UniProtKB-KW"/>
</dbReference>
<accession>A0A8J3QKZ5</accession>
<gene>
    <name evidence="4" type="ORF">Rhe02_95940</name>
</gene>
<reference evidence="4" key="1">
    <citation type="submission" date="2021-01" db="EMBL/GenBank/DDBJ databases">
        <title>Whole genome shotgun sequence of Rhizocola hellebori NBRC 109834.</title>
        <authorList>
            <person name="Komaki H."/>
            <person name="Tamura T."/>
        </authorList>
    </citation>
    <scope>NUCLEOTIDE SEQUENCE</scope>
    <source>
        <strain evidence="4">NBRC 109834</strain>
    </source>
</reference>
<dbReference type="SMART" id="SM00421">
    <property type="entry name" value="HTH_LUXR"/>
    <property type="match status" value="1"/>
</dbReference>
<dbReference type="GO" id="GO:0006355">
    <property type="term" value="P:regulation of DNA-templated transcription"/>
    <property type="evidence" value="ECO:0007669"/>
    <property type="project" value="InterPro"/>
</dbReference>
<dbReference type="InterPro" id="IPR000792">
    <property type="entry name" value="Tscrpt_reg_LuxR_C"/>
</dbReference>
<evidence type="ECO:0000256" key="2">
    <source>
        <dbReference type="ARBA" id="ARBA00022840"/>
    </source>
</evidence>
<dbReference type="Pfam" id="PF13191">
    <property type="entry name" value="AAA_16"/>
    <property type="match status" value="1"/>
</dbReference>
<dbReference type="PRINTS" id="PR00038">
    <property type="entry name" value="HTHLUXR"/>
</dbReference>
<evidence type="ECO:0000256" key="1">
    <source>
        <dbReference type="ARBA" id="ARBA00022741"/>
    </source>
</evidence>
<dbReference type="PROSITE" id="PS00622">
    <property type="entry name" value="HTH_LUXR_1"/>
    <property type="match status" value="1"/>
</dbReference>
<dbReference type="PROSITE" id="PS50043">
    <property type="entry name" value="HTH_LUXR_2"/>
    <property type="match status" value="1"/>
</dbReference>